<feature type="transmembrane region" description="Helical" evidence="1">
    <location>
        <begin position="276"/>
        <end position="296"/>
    </location>
</feature>
<keyword evidence="1" id="KW-1133">Transmembrane helix</keyword>
<organism evidence="2 3">
    <name type="scientific">Tanacetum coccineum</name>
    <dbReference type="NCBI Taxonomy" id="301880"/>
    <lineage>
        <taxon>Eukaryota</taxon>
        <taxon>Viridiplantae</taxon>
        <taxon>Streptophyta</taxon>
        <taxon>Embryophyta</taxon>
        <taxon>Tracheophyta</taxon>
        <taxon>Spermatophyta</taxon>
        <taxon>Magnoliopsida</taxon>
        <taxon>eudicotyledons</taxon>
        <taxon>Gunneridae</taxon>
        <taxon>Pentapetalae</taxon>
        <taxon>asterids</taxon>
        <taxon>campanulids</taxon>
        <taxon>Asterales</taxon>
        <taxon>Asteraceae</taxon>
        <taxon>Asteroideae</taxon>
        <taxon>Anthemideae</taxon>
        <taxon>Anthemidinae</taxon>
        <taxon>Tanacetum</taxon>
    </lineage>
</organism>
<reference evidence="2" key="2">
    <citation type="submission" date="2022-01" db="EMBL/GenBank/DDBJ databases">
        <authorList>
            <person name="Yamashiro T."/>
            <person name="Shiraishi A."/>
            <person name="Satake H."/>
            <person name="Nakayama K."/>
        </authorList>
    </citation>
    <scope>NUCLEOTIDE SEQUENCE</scope>
</reference>
<evidence type="ECO:0000313" key="2">
    <source>
        <dbReference type="EMBL" id="GJS78231.1"/>
    </source>
</evidence>
<dbReference type="Proteomes" id="UP001151760">
    <property type="component" value="Unassembled WGS sequence"/>
</dbReference>
<reference evidence="2" key="1">
    <citation type="journal article" date="2022" name="Int. J. Mol. Sci.">
        <title>Draft Genome of Tanacetum Coccineum: Genomic Comparison of Closely Related Tanacetum-Family Plants.</title>
        <authorList>
            <person name="Yamashiro T."/>
            <person name="Shiraishi A."/>
            <person name="Nakayama K."/>
            <person name="Satake H."/>
        </authorList>
    </citation>
    <scope>NUCLEOTIDE SEQUENCE</scope>
</reference>
<protein>
    <submittedName>
        <fullName evidence="2">Uncharacterized protein</fullName>
    </submittedName>
</protein>
<accession>A0ABQ4YL98</accession>
<proteinExistence type="predicted"/>
<evidence type="ECO:0000256" key="1">
    <source>
        <dbReference type="SAM" id="Phobius"/>
    </source>
</evidence>
<evidence type="ECO:0000313" key="3">
    <source>
        <dbReference type="Proteomes" id="UP001151760"/>
    </source>
</evidence>
<dbReference type="EMBL" id="BQNB010010509">
    <property type="protein sequence ID" value="GJS78231.1"/>
    <property type="molecule type" value="Genomic_DNA"/>
</dbReference>
<comment type="caution">
    <text evidence="2">The sequence shown here is derived from an EMBL/GenBank/DDBJ whole genome shotgun (WGS) entry which is preliminary data.</text>
</comment>
<keyword evidence="1" id="KW-0812">Transmembrane</keyword>
<gene>
    <name evidence="2" type="ORF">Tco_0728112</name>
</gene>
<name>A0ABQ4YL98_9ASTR</name>
<keyword evidence="3" id="KW-1185">Reference proteome</keyword>
<keyword evidence="1" id="KW-0472">Membrane</keyword>
<sequence length="304" mass="33765">MASGGSGRDTEDALSKLLQMGTVAEYESKFVILANRVAGISANLLKSFYISGRKPALQCALLGSNPTTLGKAFLLARAAEARFTNLQLWELLRSNPTTLGESFFKARIIEGCFEDENNRTFDNNVGDQEDPNVNDKQEVKRLMKILVLMSLEEVVVGCGEAFRVDDDELNRVISVLKDGGGEFDDCLDGINLDLSHDFVIRILESRDVSGRILVIFLKLVYRVKSHGAAKGGKRVLCYVQGSGRRKKKQIEAAIQRRLWDTGIKSVIQGNTLRARWFGVLGVYVCFSWLVGVVLLVKDCRMIKP</sequence>